<feature type="domain" description="Bacterial surface antigen (D15)" evidence="6">
    <location>
        <begin position="158"/>
        <end position="475"/>
    </location>
</feature>
<evidence type="ECO:0000256" key="3">
    <source>
        <dbReference type="ARBA" id="ARBA00022452"/>
    </source>
</evidence>
<reference evidence="8" key="1">
    <citation type="submission" date="2022-11" db="UniProtKB">
        <authorList>
            <consortium name="WormBaseParasite"/>
        </authorList>
    </citation>
    <scope>IDENTIFICATION</scope>
</reference>
<accession>A0A915I9M8</accession>
<dbReference type="GO" id="GO:0005741">
    <property type="term" value="C:mitochondrial outer membrane"/>
    <property type="evidence" value="ECO:0007669"/>
    <property type="project" value="UniProtKB-SubCell"/>
</dbReference>
<keyword evidence="4" id="KW-0812">Transmembrane</keyword>
<dbReference type="Pfam" id="PF01103">
    <property type="entry name" value="Omp85"/>
    <property type="match status" value="1"/>
</dbReference>
<evidence type="ECO:0000256" key="2">
    <source>
        <dbReference type="ARBA" id="ARBA00010913"/>
    </source>
</evidence>
<dbReference type="GO" id="GO:0033108">
    <property type="term" value="P:mitochondrial respiratory chain complex assembly"/>
    <property type="evidence" value="ECO:0007669"/>
    <property type="project" value="TreeGrafter"/>
</dbReference>
<dbReference type="AlphaFoldDB" id="A0A915I9M8"/>
<dbReference type="GO" id="GO:0045040">
    <property type="term" value="P:protein insertion into mitochondrial outer membrane"/>
    <property type="evidence" value="ECO:0007669"/>
    <property type="project" value="TreeGrafter"/>
</dbReference>
<keyword evidence="5" id="KW-0472">Membrane</keyword>
<dbReference type="InterPro" id="IPR039910">
    <property type="entry name" value="D15-like"/>
</dbReference>
<keyword evidence="7" id="KW-1185">Reference proteome</keyword>
<dbReference type="InterPro" id="IPR000184">
    <property type="entry name" value="Bac_surfAg_D15"/>
</dbReference>
<evidence type="ECO:0000256" key="5">
    <source>
        <dbReference type="ARBA" id="ARBA00023136"/>
    </source>
</evidence>
<evidence type="ECO:0000259" key="6">
    <source>
        <dbReference type="Pfam" id="PF01103"/>
    </source>
</evidence>
<dbReference type="PANTHER" id="PTHR12815">
    <property type="entry name" value="SORTING AND ASSEMBLY MACHINERY SAMM50 PROTEIN FAMILY MEMBER"/>
    <property type="match status" value="1"/>
</dbReference>
<comment type="subcellular location">
    <subcellularLocation>
        <location evidence="1">Mitochondrion outer membrane</location>
        <topology evidence="1">Multi-pass membrane protein</topology>
    </subcellularLocation>
</comment>
<proteinExistence type="inferred from homology"/>
<dbReference type="Gene3D" id="2.40.160.50">
    <property type="entry name" value="membrane protein fhac: a member of the omp85/tpsb transporter family"/>
    <property type="match status" value="1"/>
</dbReference>
<keyword evidence="3" id="KW-1134">Transmembrane beta strand</keyword>
<dbReference type="Proteomes" id="UP000887565">
    <property type="component" value="Unplaced"/>
</dbReference>
<dbReference type="OMA" id="SGIWRQI"/>
<dbReference type="PANTHER" id="PTHR12815:SF18">
    <property type="entry name" value="SORTING AND ASSEMBLY MACHINERY COMPONENT 50 HOMOLOG"/>
    <property type="match status" value="1"/>
</dbReference>
<comment type="similarity">
    <text evidence="2">Belongs to the SAM50/omp85 family.</text>
</comment>
<evidence type="ECO:0000313" key="7">
    <source>
        <dbReference type="Proteomes" id="UP000887565"/>
    </source>
</evidence>
<name>A0A915I9M8_ROMCU</name>
<evidence type="ECO:0000313" key="8">
    <source>
        <dbReference type="WBParaSite" id="nRc.2.0.1.t10880-RA"/>
    </source>
</evidence>
<dbReference type="WBParaSite" id="nRc.2.0.1.t10880-RA">
    <property type="protein sequence ID" value="nRc.2.0.1.t10880-RA"/>
    <property type="gene ID" value="nRc.2.0.1.g10880"/>
</dbReference>
<evidence type="ECO:0000256" key="4">
    <source>
        <dbReference type="ARBA" id="ARBA00022692"/>
    </source>
</evidence>
<sequence length="476" mass="53057">MVFQQTIQERNDLELHKKSVVKISMITKMGDRQQRRGNDLLRENASSEARLTRLFFSGAERTKKSALLTETKQLFKAKTLGELVISAYDAKLQMEKDGLFEHVDVVIDVDKNNAAVSADNGYEVTFIGKEPSLRKGRINYDVSNRGESNLTFAGQELNAFGRGEIATAEISRGSMSTTSASLGFIKPLLKWRDARLGVSLSHSSSQYPWSGFGNTENALGVDLTHEPIKNFLTHQIKYMAAWRKVEILNEDAPFSVRQYAGHNLKSSIQSSLSYDSRDDPVLASKGVLLRLTNEFAGLGGNAHFFRQEFYANLSTKLPFDIILSSGFRSTFVRPLGLQQSPEKPLLSVVDRTFLGGSTDLRGFDLSGVGPVDDDCFLGGMASWCGALHLYKRLRPQFLFGHVFASAGNIHPVSNDLDVRPVVQELLQEPRASLGLGLAIKVSRLVRLEFNYCRPVFYRETDKTRHGFQFGIGLIFV</sequence>
<organism evidence="7 8">
    <name type="scientific">Romanomermis culicivorax</name>
    <name type="common">Nematode worm</name>
    <dbReference type="NCBI Taxonomy" id="13658"/>
    <lineage>
        <taxon>Eukaryota</taxon>
        <taxon>Metazoa</taxon>
        <taxon>Ecdysozoa</taxon>
        <taxon>Nematoda</taxon>
        <taxon>Enoplea</taxon>
        <taxon>Dorylaimia</taxon>
        <taxon>Mermithida</taxon>
        <taxon>Mermithoidea</taxon>
        <taxon>Mermithidae</taxon>
        <taxon>Romanomermis</taxon>
    </lineage>
</organism>
<protein>
    <submittedName>
        <fullName evidence="8">Bacterial surface antigen (D15) domain-containing protein</fullName>
    </submittedName>
</protein>
<evidence type="ECO:0000256" key="1">
    <source>
        <dbReference type="ARBA" id="ARBA00004374"/>
    </source>
</evidence>